<dbReference type="RefSeq" id="WP_102844894.1">
    <property type="nucleotide sequence ID" value="NZ_PDZR01000024.1"/>
</dbReference>
<dbReference type="EMBL" id="PDZR01000024">
    <property type="protein sequence ID" value="PNG24769.1"/>
    <property type="molecule type" value="Genomic_DNA"/>
</dbReference>
<evidence type="ECO:0000313" key="4">
    <source>
        <dbReference type="Proteomes" id="UP000236286"/>
    </source>
</evidence>
<dbReference type="SUPFAM" id="SSF53474">
    <property type="entry name" value="alpha/beta-Hydrolases"/>
    <property type="match status" value="1"/>
</dbReference>
<dbReference type="InterPro" id="IPR050300">
    <property type="entry name" value="GDXG_lipolytic_enzyme"/>
</dbReference>
<comment type="caution">
    <text evidence="3">The sequence shown here is derived from an EMBL/GenBank/DDBJ whole genome shotgun (WGS) entry which is preliminary data.</text>
</comment>
<dbReference type="Gene3D" id="3.40.50.1820">
    <property type="entry name" value="alpha/beta hydrolase"/>
    <property type="match status" value="1"/>
</dbReference>
<dbReference type="PANTHER" id="PTHR48081">
    <property type="entry name" value="AB HYDROLASE SUPERFAMILY PROTEIN C4A8.06C"/>
    <property type="match status" value="1"/>
</dbReference>
<proteinExistence type="predicted"/>
<dbReference type="AlphaFoldDB" id="A0A2J7TDE5"/>
<reference evidence="3 4" key="1">
    <citation type="submission" date="2017-10" db="EMBL/GenBank/DDBJ databases">
        <title>Genome announcement of Methylocella silvestris TVC from permafrost.</title>
        <authorList>
            <person name="Wang J."/>
            <person name="Geng K."/>
            <person name="Ul-Haque F."/>
            <person name="Crombie A.T."/>
            <person name="Street L.E."/>
            <person name="Wookey P.A."/>
            <person name="Murrell J.C."/>
            <person name="Pratscher J."/>
        </authorList>
    </citation>
    <scope>NUCLEOTIDE SEQUENCE [LARGE SCALE GENOMIC DNA]</scope>
    <source>
        <strain evidence="3 4">TVC</strain>
    </source>
</reference>
<sequence>MFRLDERLGLALLNLPVLSGAKAIARDVAYGAQPRRRLDVYAPTAASSAPVVVFLHGGGWETGAKEDHRFVMGALAGRGFVAITLNYGLYPAVRYPVFLEDAAMAVAWTKNQAAEFGGDPARIVLLGHSAGAYIAAMLSLDARWLGGVGLDPARDIAAAIGLAGPYDFLPLRSPVLRTIFGAPESWPQTQPIAYVTGENPKMLLATGDDDDAVDPCKPHRLAAKIRESGGDVQTIVYPGLSHRGILAALAMPLRFLAPVLDDIAGFIAQLRPRTSDRP</sequence>
<evidence type="ECO:0000256" key="1">
    <source>
        <dbReference type="ARBA" id="ARBA00022801"/>
    </source>
</evidence>
<evidence type="ECO:0000313" key="3">
    <source>
        <dbReference type="EMBL" id="PNG24769.1"/>
    </source>
</evidence>
<protein>
    <submittedName>
        <fullName evidence="3">Thioesterase</fullName>
    </submittedName>
</protein>
<keyword evidence="1" id="KW-0378">Hydrolase</keyword>
<organism evidence="3 4">
    <name type="scientific">Methylocella silvestris</name>
    <dbReference type="NCBI Taxonomy" id="199596"/>
    <lineage>
        <taxon>Bacteria</taxon>
        <taxon>Pseudomonadati</taxon>
        <taxon>Pseudomonadota</taxon>
        <taxon>Alphaproteobacteria</taxon>
        <taxon>Hyphomicrobiales</taxon>
        <taxon>Beijerinckiaceae</taxon>
        <taxon>Methylocella</taxon>
    </lineage>
</organism>
<gene>
    <name evidence="3" type="ORF">CR492_16830</name>
</gene>
<dbReference type="InterPro" id="IPR019826">
    <property type="entry name" value="Carboxylesterase_B_AS"/>
</dbReference>
<feature type="domain" description="BD-FAE-like" evidence="2">
    <location>
        <begin position="38"/>
        <end position="224"/>
    </location>
</feature>
<dbReference type="InterPro" id="IPR029058">
    <property type="entry name" value="AB_hydrolase_fold"/>
</dbReference>
<dbReference type="Pfam" id="PF20434">
    <property type="entry name" value="BD-FAE"/>
    <property type="match status" value="1"/>
</dbReference>
<dbReference type="PROSITE" id="PS00122">
    <property type="entry name" value="CARBOXYLESTERASE_B_1"/>
    <property type="match status" value="1"/>
</dbReference>
<accession>A0A2J7TDE5</accession>
<dbReference type="OrthoDB" id="9771666at2"/>
<dbReference type="GO" id="GO:0016787">
    <property type="term" value="F:hydrolase activity"/>
    <property type="evidence" value="ECO:0007669"/>
    <property type="project" value="UniProtKB-KW"/>
</dbReference>
<evidence type="ECO:0000259" key="2">
    <source>
        <dbReference type="Pfam" id="PF20434"/>
    </source>
</evidence>
<dbReference type="Proteomes" id="UP000236286">
    <property type="component" value="Unassembled WGS sequence"/>
</dbReference>
<dbReference type="PANTHER" id="PTHR48081:SF9">
    <property type="entry name" value="CARBOXYLESTERASE"/>
    <property type="match status" value="1"/>
</dbReference>
<name>A0A2J7TDE5_METSI</name>
<dbReference type="InterPro" id="IPR049492">
    <property type="entry name" value="BD-FAE-like_dom"/>
</dbReference>